<dbReference type="EMBL" id="LJIJ01002780">
    <property type="protein sequence ID" value="ODM89243.1"/>
    <property type="molecule type" value="Genomic_DNA"/>
</dbReference>
<keyword evidence="2" id="KW-1185">Reference proteome</keyword>
<protein>
    <submittedName>
        <fullName evidence="1">Uncharacterized protein</fullName>
    </submittedName>
</protein>
<accession>A0A1D2M8D4</accession>
<gene>
    <name evidence="1" type="ORF">Ocin01_17439</name>
</gene>
<proteinExistence type="predicted"/>
<reference evidence="1 2" key="1">
    <citation type="journal article" date="2016" name="Genome Biol. Evol.">
        <title>Gene Family Evolution Reflects Adaptation to Soil Environmental Stressors in the Genome of the Collembolan Orchesella cincta.</title>
        <authorList>
            <person name="Faddeeva-Vakhrusheva A."/>
            <person name="Derks M.F."/>
            <person name="Anvar S.Y."/>
            <person name="Agamennone V."/>
            <person name="Suring W."/>
            <person name="Smit S."/>
            <person name="van Straalen N.M."/>
            <person name="Roelofs D."/>
        </authorList>
    </citation>
    <scope>NUCLEOTIDE SEQUENCE [LARGE SCALE GENOMIC DNA]</scope>
    <source>
        <tissue evidence="1">Mixed pool</tissue>
    </source>
</reference>
<name>A0A1D2M8D4_ORCCI</name>
<dbReference type="AlphaFoldDB" id="A0A1D2M8D4"/>
<comment type="caution">
    <text evidence="1">The sequence shown here is derived from an EMBL/GenBank/DDBJ whole genome shotgun (WGS) entry which is preliminary data.</text>
</comment>
<organism evidence="1 2">
    <name type="scientific">Orchesella cincta</name>
    <name type="common">Springtail</name>
    <name type="synonym">Podura cincta</name>
    <dbReference type="NCBI Taxonomy" id="48709"/>
    <lineage>
        <taxon>Eukaryota</taxon>
        <taxon>Metazoa</taxon>
        <taxon>Ecdysozoa</taxon>
        <taxon>Arthropoda</taxon>
        <taxon>Hexapoda</taxon>
        <taxon>Collembola</taxon>
        <taxon>Entomobryomorpha</taxon>
        <taxon>Entomobryoidea</taxon>
        <taxon>Orchesellidae</taxon>
        <taxon>Orchesellinae</taxon>
        <taxon>Orchesella</taxon>
    </lineage>
</organism>
<dbReference type="Proteomes" id="UP000094527">
    <property type="component" value="Unassembled WGS sequence"/>
</dbReference>
<sequence length="261" mass="31545">MATNKKDKPHDRPHVKIGWIPIGVPRPIDSLVVNRNSPVKKRSTLKLKLWILNVSNWSKMEGGDRWHHPTYRKRWLPRNFLQARELCQSWKQELDYKNQTNPSHKIFWFEIDSGDHWDPHLRSFRFSNVLSTVESVESFMREMRNHPGNPFPSRRISLNCHLNEDVEVPFWEDDWTEYWTSAFLLLDTFGSHVHFADIWFCERDEIQPEQLAMDTQVRLRECLRRLPNLKQVKVSRADKSPFLENWIRDYYRRNPLPRWNT</sequence>
<evidence type="ECO:0000313" key="1">
    <source>
        <dbReference type="EMBL" id="ODM89243.1"/>
    </source>
</evidence>
<evidence type="ECO:0000313" key="2">
    <source>
        <dbReference type="Proteomes" id="UP000094527"/>
    </source>
</evidence>